<dbReference type="EMBL" id="QHCR01000003">
    <property type="protein sequence ID" value="RHX80754.1"/>
    <property type="molecule type" value="Genomic_DNA"/>
</dbReference>
<keyword evidence="1" id="KW-0472">Membrane</keyword>
<accession>A0ABX9M4X5</accession>
<dbReference type="Proteomes" id="UP000285569">
    <property type="component" value="Unassembled WGS sequence"/>
</dbReference>
<organism evidence="2 3">
    <name type="scientific">Leptospira yasudae</name>
    <dbReference type="NCBI Taxonomy" id="2202201"/>
    <lineage>
        <taxon>Bacteria</taxon>
        <taxon>Pseudomonadati</taxon>
        <taxon>Spirochaetota</taxon>
        <taxon>Spirochaetia</taxon>
        <taxon>Leptospirales</taxon>
        <taxon>Leptospiraceae</taxon>
        <taxon>Leptospira</taxon>
    </lineage>
</organism>
<sequence length="368" mass="42792">MKVYIHIRMKREDFKKYLEKRMFLESFYPLRIFRRSSKPALNEEQKKELVRYAPYTEYSSFQKEGSEETPNLSLHPIDVFTNARNSKKEIKRFLFPAVWRFELISLACLLLITSSAIVWVQWRLQSDRNTIFELSWKGEGCKVLQTDSDLWTIDSSPRECKISNTSIFGTTHLLLFPNTAATIQTVRSQTTRLHLELKTGRIYLWEDLRPGNGTRFFIGGWKIQLTGTKILAEIANTKAYFTLLEGSLDSDYEDGDTSVHEHLSVPGESMEIETEKPNLRKVILNRTQFEALNETLRKDTISSLQDSTQASYFKPPANRSLRANPWIIRLKDGRILKGRIKTENDRIHIFTGEGEEILEEREVLSISK</sequence>
<proteinExistence type="predicted"/>
<keyword evidence="1" id="KW-1133">Transmembrane helix</keyword>
<evidence type="ECO:0000313" key="3">
    <source>
        <dbReference type="Proteomes" id="UP000285569"/>
    </source>
</evidence>
<gene>
    <name evidence="2" type="ORF">DLM77_07665</name>
</gene>
<keyword evidence="3" id="KW-1185">Reference proteome</keyword>
<evidence type="ECO:0008006" key="4">
    <source>
        <dbReference type="Google" id="ProtNLM"/>
    </source>
</evidence>
<evidence type="ECO:0000256" key="1">
    <source>
        <dbReference type="SAM" id="Phobius"/>
    </source>
</evidence>
<keyword evidence="1" id="KW-0812">Transmembrane</keyword>
<evidence type="ECO:0000313" key="2">
    <source>
        <dbReference type="EMBL" id="RHX80754.1"/>
    </source>
</evidence>
<protein>
    <recommendedName>
        <fullName evidence="4">Transcriptional regulator</fullName>
    </recommendedName>
</protein>
<reference evidence="2 3" key="2">
    <citation type="journal article" date="2020" name="Int. J. Syst. Evol. Microbiol.">
        <title>Leptospira yasudae sp. nov. and Leptospira stimsonii sp. nov., two new species of the pathogenic group isolated from environmental sources.</title>
        <authorList>
            <person name="Casanovas-Massana A."/>
            <person name="Hamond C."/>
            <person name="Santos L.A."/>
            <person name="de Oliveira D."/>
            <person name="Hacker K.P."/>
            <person name="Balassiano I."/>
            <person name="Costa F."/>
            <person name="Medeiros M.A."/>
            <person name="Reis M.G."/>
            <person name="Ko A.I."/>
            <person name="Wunder E.A."/>
        </authorList>
    </citation>
    <scope>NUCLEOTIDE SEQUENCE [LARGE SCALE GENOMIC DNA]</scope>
    <source>
        <strain evidence="2 3">B21</strain>
    </source>
</reference>
<name>A0ABX9M4X5_9LEPT</name>
<feature type="transmembrane region" description="Helical" evidence="1">
    <location>
        <begin position="97"/>
        <end position="122"/>
    </location>
</feature>
<reference evidence="3" key="1">
    <citation type="submission" date="2018-05" db="EMBL/GenBank/DDBJ databases">
        <title>Leptospira yasudae sp. nov. and Leptospira stimsonii sp. nov., two pathogenic species of the genus Leptospira isolated from environmental sources.</title>
        <authorList>
            <person name="Casanovas-Massana A."/>
            <person name="Hamond C."/>
            <person name="Santos L.A."/>
            <person name="Hacker K.P."/>
            <person name="Balassiano I."/>
            <person name="Medeiros M.A."/>
            <person name="Reis M.G."/>
            <person name="Ko A.I."/>
            <person name="Wunder E.A."/>
        </authorList>
    </citation>
    <scope>NUCLEOTIDE SEQUENCE [LARGE SCALE GENOMIC DNA]</scope>
    <source>
        <strain evidence="3">B21</strain>
    </source>
</reference>
<comment type="caution">
    <text evidence="2">The sequence shown here is derived from an EMBL/GenBank/DDBJ whole genome shotgun (WGS) entry which is preliminary data.</text>
</comment>